<protein>
    <submittedName>
        <fullName evidence="1">Uncharacterized protein</fullName>
    </submittedName>
</protein>
<dbReference type="OrthoDB" id="5956066at2759"/>
<dbReference type="AlphaFoldDB" id="A0A5B7J7W8"/>
<accession>A0A5B7J7W8</accession>
<evidence type="ECO:0000313" key="2">
    <source>
        <dbReference type="Proteomes" id="UP000324222"/>
    </source>
</evidence>
<name>A0A5B7J7W8_PORTR</name>
<reference evidence="1 2" key="1">
    <citation type="submission" date="2019-05" db="EMBL/GenBank/DDBJ databases">
        <title>Another draft genome of Portunus trituberculatus and its Hox gene families provides insights of decapod evolution.</title>
        <authorList>
            <person name="Jeong J.-H."/>
            <person name="Song I."/>
            <person name="Kim S."/>
            <person name="Choi T."/>
            <person name="Kim D."/>
            <person name="Ryu S."/>
            <person name="Kim W."/>
        </authorList>
    </citation>
    <scope>NUCLEOTIDE SEQUENCE [LARGE SCALE GENOMIC DNA]</scope>
    <source>
        <tissue evidence="1">Muscle</tissue>
    </source>
</reference>
<dbReference type="EMBL" id="VSRR010083240">
    <property type="protein sequence ID" value="MPC90106.1"/>
    <property type="molecule type" value="Genomic_DNA"/>
</dbReference>
<proteinExistence type="predicted"/>
<organism evidence="1 2">
    <name type="scientific">Portunus trituberculatus</name>
    <name type="common">Swimming crab</name>
    <name type="synonym">Neptunus trituberculatus</name>
    <dbReference type="NCBI Taxonomy" id="210409"/>
    <lineage>
        <taxon>Eukaryota</taxon>
        <taxon>Metazoa</taxon>
        <taxon>Ecdysozoa</taxon>
        <taxon>Arthropoda</taxon>
        <taxon>Crustacea</taxon>
        <taxon>Multicrustacea</taxon>
        <taxon>Malacostraca</taxon>
        <taxon>Eumalacostraca</taxon>
        <taxon>Eucarida</taxon>
        <taxon>Decapoda</taxon>
        <taxon>Pleocyemata</taxon>
        <taxon>Brachyura</taxon>
        <taxon>Eubrachyura</taxon>
        <taxon>Portunoidea</taxon>
        <taxon>Portunidae</taxon>
        <taxon>Portuninae</taxon>
        <taxon>Portunus</taxon>
    </lineage>
</organism>
<sequence length="82" mass="9419">MRYEALWSDGRRGITFSHNQNTFQLMYESSLTPHVSLVVKSSTYPTLQVVVEKTENPQSKTYQAYVMQGADQPLYIGATWNK</sequence>
<gene>
    <name evidence="1" type="ORF">E2C01_085074</name>
</gene>
<comment type="caution">
    <text evidence="1">The sequence shown here is derived from an EMBL/GenBank/DDBJ whole genome shotgun (WGS) entry which is preliminary data.</text>
</comment>
<evidence type="ECO:0000313" key="1">
    <source>
        <dbReference type="EMBL" id="MPC90106.1"/>
    </source>
</evidence>
<keyword evidence="2" id="KW-1185">Reference proteome</keyword>
<dbReference type="Proteomes" id="UP000324222">
    <property type="component" value="Unassembled WGS sequence"/>
</dbReference>